<evidence type="ECO:0000256" key="1">
    <source>
        <dbReference type="ARBA" id="ARBA00010641"/>
    </source>
</evidence>
<dbReference type="GO" id="GO:0016987">
    <property type="term" value="F:sigma factor activity"/>
    <property type="evidence" value="ECO:0007669"/>
    <property type="project" value="UniProtKB-KW"/>
</dbReference>
<dbReference type="EMBL" id="BONY01000009">
    <property type="protein sequence ID" value="GIH03684.1"/>
    <property type="molecule type" value="Genomic_DNA"/>
</dbReference>
<name>A0A8J3VDM0_9ACTN</name>
<dbReference type="RefSeq" id="WP_203907600.1">
    <property type="nucleotide sequence ID" value="NZ_BONY01000009.1"/>
</dbReference>
<dbReference type="SUPFAM" id="SSF88659">
    <property type="entry name" value="Sigma3 and sigma4 domains of RNA polymerase sigma factors"/>
    <property type="match status" value="1"/>
</dbReference>
<dbReference type="Gene3D" id="1.10.1740.10">
    <property type="match status" value="1"/>
</dbReference>
<dbReference type="PANTHER" id="PTHR43133:SF50">
    <property type="entry name" value="ECF RNA POLYMERASE SIGMA FACTOR SIGM"/>
    <property type="match status" value="1"/>
</dbReference>
<dbReference type="InterPro" id="IPR014325">
    <property type="entry name" value="RNA_pol_sigma-E_actinobac"/>
</dbReference>
<dbReference type="InterPro" id="IPR013324">
    <property type="entry name" value="RNA_pol_sigma_r3/r4-like"/>
</dbReference>
<proteinExistence type="inferred from homology"/>
<dbReference type="InterPro" id="IPR036388">
    <property type="entry name" value="WH-like_DNA-bd_sf"/>
</dbReference>
<dbReference type="InterPro" id="IPR013249">
    <property type="entry name" value="RNA_pol_sigma70_r4_t2"/>
</dbReference>
<dbReference type="NCBIfam" id="TIGR02983">
    <property type="entry name" value="SigE-fam_strep"/>
    <property type="match status" value="1"/>
</dbReference>
<evidence type="ECO:0000313" key="8">
    <source>
        <dbReference type="EMBL" id="GIH03684.1"/>
    </source>
</evidence>
<evidence type="ECO:0000256" key="5">
    <source>
        <dbReference type="ARBA" id="ARBA00023163"/>
    </source>
</evidence>
<evidence type="ECO:0000259" key="6">
    <source>
        <dbReference type="Pfam" id="PF04542"/>
    </source>
</evidence>
<keyword evidence="2" id="KW-0805">Transcription regulation</keyword>
<evidence type="ECO:0000259" key="7">
    <source>
        <dbReference type="Pfam" id="PF08281"/>
    </source>
</evidence>
<keyword evidence="5" id="KW-0804">Transcription</keyword>
<comment type="caution">
    <text evidence="8">The sequence shown here is derived from an EMBL/GenBank/DDBJ whole genome shotgun (WGS) entry which is preliminary data.</text>
</comment>
<keyword evidence="9" id="KW-1185">Reference proteome</keyword>
<evidence type="ECO:0000256" key="3">
    <source>
        <dbReference type="ARBA" id="ARBA00023082"/>
    </source>
</evidence>
<dbReference type="PANTHER" id="PTHR43133">
    <property type="entry name" value="RNA POLYMERASE ECF-TYPE SIGMA FACTO"/>
    <property type="match status" value="1"/>
</dbReference>
<dbReference type="Proteomes" id="UP000612899">
    <property type="component" value="Unassembled WGS sequence"/>
</dbReference>
<dbReference type="InterPro" id="IPR039425">
    <property type="entry name" value="RNA_pol_sigma-70-like"/>
</dbReference>
<dbReference type="Pfam" id="PF08281">
    <property type="entry name" value="Sigma70_r4_2"/>
    <property type="match status" value="1"/>
</dbReference>
<dbReference type="Pfam" id="PF04542">
    <property type="entry name" value="Sigma70_r2"/>
    <property type="match status" value="1"/>
</dbReference>
<feature type="domain" description="RNA polymerase sigma factor 70 region 4 type 2" evidence="7">
    <location>
        <begin position="102"/>
        <end position="153"/>
    </location>
</feature>
<dbReference type="Gene3D" id="1.10.10.10">
    <property type="entry name" value="Winged helix-like DNA-binding domain superfamily/Winged helix DNA-binding domain"/>
    <property type="match status" value="1"/>
</dbReference>
<dbReference type="SUPFAM" id="SSF88946">
    <property type="entry name" value="Sigma2 domain of RNA polymerase sigma factors"/>
    <property type="match status" value="1"/>
</dbReference>
<dbReference type="InterPro" id="IPR007627">
    <property type="entry name" value="RNA_pol_sigma70_r2"/>
</dbReference>
<keyword evidence="4" id="KW-0238">DNA-binding</keyword>
<dbReference type="GO" id="GO:0006352">
    <property type="term" value="P:DNA-templated transcription initiation"/>
    <property type="evidence" value="ECO:0007669"/>
    <property type="project" value="InterPro"/>
</dbReference>
<sequence length="167" mass="18961">MRAEDEREYAEYVTARLPHLIRAAYLLTGDAHRADDVVQAALTALYRHWAKVRTADNVDAYVQRVLVRQFLDEKRLAWSRVFLSWSLPDRPAVVAEPFEMQELVHTALRKLPRGQRAVLVLRFLCDQSIEDTALALRCSTGNVKSQTARALGAMRELLVSADVRSVS</sequence>
<protein>
    <submittedName>
        <fullName evidence="8">RNA polymerase sigma24 factor</fullName>
    </submittedName>
</protein>
<feature type="domain" description="RNA polymerase sigma-70 region 2" evidence="6">
    <location>
        <begin position="13"/>
        <end position="78"/>
    </location>
</feature>
<dbReference type="GO" id="GO:0003677">
    <property type="term" value="F:DNA binding"/>
    <property type="evidence" value="ECO:0007669"/>
    <property type="project" value="UniProtKB-KW"/>
</dbReference>
<comment type="similarity">
    <text evidence="1">Belongs to the sigma-70 factor family. ECF subfamily.</text>
</comment>
<gene>
    <name evidence="8" type="ORF">Rhe02_17510</name>
</gene>
<keyword evidence="3" id="KW-0731">Sigma factor</keyword>
<organism evidence="8 9">
    <name type="scientific">Rhizocola hellebori</name>
    <dbReference type="NCBI Taxonomy" id="1392758"/>
    <lineage>
        <taxon>Bacteria</taxon>
        <taxon>Bacillati</taxon>
        <taxon>Actinomycetota</taxon>
        <taxon>Actinomycetes</taxon>
        <taxon>Micromonosporales</taxon>
        <taxon>Micromonosporaceae</taxon>
        <taxon>Rhizocola</taxon>
    </lineage>
</organism>
<dbReference type="InterPro" id="IPR013325">
    <property type="entry name" value="RNA_pol_sigma_r2"/>
</dbReference>
<dbReference type="NCBIfam" id="TIGR02937">
    <property type="entry name" value="sigma70-ECF"/>
    <property type="match status" value="1"/>
</dbReference>
<evidence type="ECO:0000313" key="9">
    <source>
        <dbReference type="Proteomes" id="UP000612899"/>
    </source>
</evidence>
<accession>A0A8J3VDM0</accession>
<dbReference type="InterPro" id="IPR014284">
    <property type="entry name" value="RNA_pol_sigma-70_dom"/>
</dbReference>
<evidence type="ECO:0000256" key="2">
    <source>
        <dbReference type="ARBA" id="ARBA00023015"/>
    </source>
</evidence>
<evidence type="ECO:0000256" key="4">
    <source>
        <dbReference type="ARBA" id="ARBA00023125"/>
    </source>
</evidence>
<dbReference type="CDD" id="cd06171">
    <property type="entry name" value="Sigma70_r4"/>
    <property type="match status" value="1"/>
</dbReference>
<dbReference type="AlphaFoldDB" id="A0A8J3VDM0"/>
<reference evidence="8" key="1">
    <citation type="submission" date="2021-01" db="EMBL/GenBank/DDBJ databases">
        <title>Whole genome shotgun sequence of Rhizocola hellebori NBRC 109834.</title>
        <authorList>
            <person name="Komaki H."/>
            <person name="Tamura T."/>
        </authorList>
    </citation>
    <scope>NUCLEOTIDE SEQUENCE</scope>
    <source>
        <strain evidence="8">NBRC 109834</strain>
    </source>
</reference>